<dbReference type="EMBL" id="MT143485">
    <property type="protein sequence ID" value="QJA97340.1"/>
    <property type="molecule type" value="Genomic_DNA"/>
</dbReference>
<reference evidence="1" key="1">
    <citation type="submission" date="2020-03" db="EMBL/GenBank/DDBJ databases">
        <title>The deep terrestrial virosphere.</title>
        <authorList>
            <person name="Holmfeldt K."/>
            <person name="Nilsson E."/>
            <person name="Simone D."/>
            <person name="Lopez-Fernandez M."/>
            <person name="Wu X."/>
            <person name="de Brujin I."/>
            <person name="Lundin D."/>
            <person name="Andersson A."/>
            <person name="Bertilsson S."/>
            <person name="Dopson M."/>
        </authorList>
    </citation>
    <scope>NUCLEOTIDE SEQUENCE</scope>
    <source>
        <strain evidence="1">MM415B06319</strain>
    </source>
</reference>
<dbReference type="InterPro" id="IPR005358">
    <property type="entry name" value="Puta_zinc/iron-chelating_dom"/>
</dbReference>
<organism evidence="1">
    <name type="scientific">viral metagenome</name>
    <dbReference type="NCBI Taxonomy" id="1070528"/>
    <lineage>
        <taxon>unclassified sequences</taxon>
        <taxon>metagenomes</taxon>
        <taxon>organismal metagenomes</taxon>
    </lineage>
</organism>
<dbReference type="Pfam" id="PF03692">
    <property type="entry name" value="CxxCxxCC"/>
    <property type="match status" value="1"/>
</dbReference>
<evidence type="ECO:0000313" key="1">
    <source>
        <dbReference type="EMBL" id="QJA97340.1"/>
    </source>
</evidence>
<accession>A0A6M3LQA3</accession>
<name>A0A6M3LQA3_9ZZZZ</name>
<sequence length="143" mass="16101">MEFHYDYKICKKCGGKCCKSLPGAYFPDDIKKIFGSVEEAITSGSVAIDWLEADEPGYYLRPKTILTDSLYDGSWGGACIHLKENGCELSEEKRPSSCKAIKPSIGGKCSVDFPKPFKTEKEYASHLYKEMGIDLSIYRYLDR</sequence>
<gene>
    <name evidence="1" type="ORF">MM415B06319_0002</name>
</gene>
<protein>
    <submittedName>
        <fullName evidence="1">Putative zinc-or iron-chelating protein</fullName>
    </submittedName>
</protein>
<proteinExistence type="predicted"/>
<dbReference type="AlphaFoldDB" id="A0A6M3LQA3"/>